<feature type="region of interest" description="Disordered" evidence="1">
    <location>
        <begin position="168"/>
        <end position="190"/>
    </location>
</feature>
<dbReference type="InterPro" id="IPR036894">
    <property type="entry name" value="YbaB-like_sf"/>
</dbReference>
<protein>
    <submittedName>
        <fullName evidence="2">YbaB/EbfC DNA-binding family protein</fullName>
    </submittedName>
</protein>
<sequence>MLGPHLESPADAIRPWGEPVSGRAGAPTAVADRVTALADQVTTLTASAVGHDGAIRVTVAGSGAVTALELDDRVQRLSGADLAAQIMATVQRAQSALVERVAEAVAQTVGADTETGRVVLASFARRFAAAPESLAAPVSVGHRPAGVFDLASQVPVMPAPRPFPEFPHRPSLPHQVPGVGFESGRDSRAR</sequence>
<dbReference type="AlphaFoldDB" id="A0A4V2G7E6"/>
<organism evidence="2 3">
    <name type="scientific">Krasilnikovia cinnamomea</name>
    <dbReference type="NCBI Taxonomy" id="349313"/>
    <lineage>
        <taxon>Bacteria</taxon>
        <taxon>Bacillati</taxon>
        <taxon>Actinomycetota</taxon>
        <taxon>Actinomycetes</taxon>
        <taxon>Micromonosporales</taxon>
        <taxon>Micromonosporaceae</taxon>
        <taxon>Krasilnikovia</taxon>
    </lineage>
</organism>
<dbReference type="Pfam" id="PF02575">
    <property type="entry name" value="YbaB_DNA_bd"/>
    <property type="match status" value="1"/>
</dbReference>
<evidence type="ECO:0000313" key="2">
    <source>
        <dbReference type="EMBL" id="RZU52256.1"/>
    </source>
</evidence>
<dbReference type="InterPro" id="IPR004401">
    <property type="entry name" value="YbaB/EbfC"/>
</dbReference>
<dbReference type="Gene3D" id="3.30.1310.10">
    <property type="entry name" value="Nucleoid-associated protein YbaB-like domain"/>
    <property type="match status" value="1"/>
</dbReference>
<dbReference type="OrthoDB" id="3298724at2"/>
<proteinExistence type="predicted"/>
<keyword evidence="2" id="KW-0238">DNA-binding</keyword>
<accession>A0A4V2G7E6</accession>
<dbReference type="GO" id="GO:0003677">
    <property type="term" value="F:DNA binding"/>
    <property type="evidence" value="ECO:0007669"/>
    <property type="project" value="UniProtKB-KW"/>
</dbReference>
<evidence type="ECO:0000313" key="3">
    <source>
        <dbReference type="Proteomes" id="UP000292564"/>
    </source>
</evidence>
<dbReference type="EMBL" id="SHKY01000001">
    <property type="protein sequence ID" value="RZU52256.1"/>
    <property type="molecule type" value="Genomic_DNA"/>
</dbReference>
<comment type="caution">
    <text evidence="2">The sequence shown here is derived from an EMBL/GenBank/DDBJ whole genome shotgun (WGS) entry which is preliminary data.</text>
</comment>
<reference evidence="2 3" key="1">
    <citation type="submission" date="2019-02" db="EMBL/GenBank/DDBJ databases">
        <title>Sequencing the genomes of 1000 actinobacteria strains.</title>
        <authorList>
            <person name="Klenk H.-P."/>
        </authorList>
    </citation>
    <scope>NUCLEOTIDE SEQUENCE [LARGE SCALE GENOMIC DNA]</scope>
    <source>
        <strain evidence="2 3">DSM 45162</strain>
    </source>
</reference>
<name>A0A4V2G7E6_9ACTN</name>
<keyword evidence="3" id="KW-1185">Reference proteome</keyword>
<dbReference type="Proteomes" id="UP000292564">
    <property type="component" value="Unassembled WGS sequence"/>
</dbReference>
<dbReference type="RefSeq" id="WP_130510890.1">
    <property type="nucleotide sequence ID" value="NZ_SHKY01000001.1"/>
</dbReference>
<gene>
    <name evidence="2" type="ORF">EV385_4104</name>
</gene>
<evidence type="ECO:0000256" key="1">
    <source>
        <dbReference type="SAM" id="MobiDB-lite"/>
    </source>
</evidence>
<feature type="region of interest" description="Disordered" evidence="1">
    <location>
        <begin position="1"/>
        <end position="25"/>
    </location>
</feature>